<dbReference type="KEGG" id="vg:65130237"/>
<dbReference type="EMBL" id="MT774391">
    <property type="protein sequence ID" value="QOR59630.1"/>
    <property type="molecule type" value="Genomic_DNA"/>
</dbReference>
<dbReference type="Proteomes" id="UP000594161">
    <property type="component" value="Segment"/>
</dbReference>
<dbReference type="RefSeq" id="YP_010111788.1">
    <property type="nucleotide sequence ID" value="NC_055884.1"/>
</dbReference>
<protein>
    <submittedName>
        <fullName evidence="1">Uncharacterized protein</fullName>
    </submittedName>
</protein>
<accession>A0A7M1S2K5</accession>
<name>A0A7M1S2K5_9CAUD</name>
<dbReference type="GeneID" id="65130237"/>
<keyword evidence="2" id="KW-1185">Reference proteome</keyword>
<evidence type="ECO:0000313" key="1">
    <source>
        <dbReference type="EMBL" id="QOR59630.1"/>
    </source>
</evidence>
<sequence length="335" mass="36519">MATYSVNQVRHLYVAKALKTAVTQLAAAGDILPKADTAKSTMYFQYFSPAGVIESSDKIDIKNITYAKSTSSQALVKKLDRYQVVLDSTINSGAPVAGQDYLLRLAFRQYVGLSPEDQYWKFGMVHAVSGMTASDFYKAMALSLARNIAREATPLVTIYLVASGPAYTTVTIDTDPATLTGTYTGIQIEQVAQDWILGVMPQGYIPFAVQPTNITFEGDERIWGTVTTVTPINSVQNGHDIADLEYFTMGARGDFYRNMGWPNVIHTTYLVDPTQKYDTLDISYYWAGGAEDVQKSPRTITLVTVDDGSHTAMKALIAAINTASGLTIADPVDPA</sequence>
<evidence type="ECO:0000313" key="2">
    <source>
        <dbReference type="Proteomes" id="UP000594161"/>
    </source>
</evidence>
<organism evidence="1 2">
    <name type="scientific">uncultured phage cr126_1</name>
    <dbReference type="NCBI Taxonomy" id="2772075"/>
    <lineage>
        <taxon>Viruses</taxon>
        <taxon>Duplodnaviria</taxon>
        <taxon>Heunggongvirae</taxon>
        <taxon>Uroviricota</taxon>
        <taxon>Caudoviricetes</taxon>
        <taxon>Crassvirales</taxon>
        <taxon>Steigviridae</taxon>
        <taxon>Asinivirinae</taxon>
        <taxon>Kolpuevirus</taxon>
        <taxon>Kolpuevirus hominis</taxon>
    </lineage>
</organism>
<dbReference type="InterPro" id="IPR058048">
    <property type="entry name" value="AuxCP"/>
</dbReference>
<dbReference type="Pfam" id="PF25650">
    <property type="entry name" value="crAss_AuxCP"/>
    <property type="match status" value="1"/>
</dbReference>
<proteinExistence type="predicted"/>
<reference evidence="1 2" key="1">
    <citation type="submission" date="2020-07" db="EMBL/GenBank/DDBJ databases">
        <title>Taxonomic proposal: Crassvirales, a new order of highly abundant and diverse bacterial viruses.</title>
        <authorList>
            <person name="Shkoporov A.N."/>
            <person name="Stockdale S.R."/>
            <person name="Guerin E."/>
            <person name="Ross R.P."/>
            <person name="Hill C."/>
        </authorList>
    </citation>
    <scope>NUCLEOTIDE SEQUENCE [LARGE SCALE GENOMIC DNA]</scope>
</reference>